<dbReference type="GO" id="GO:0016491">
    <property type="term" value="F:oxidoreductase activity"/>
    <property type="evidence" value="ECO:0007669"/>
    <property type="project" value="UniProtKB-KW"/>
</dbReference>
<comment type="caution">
    <text evidence="3">The sequence shown here is derived from an EMBL/GenBank/DDBJ whole genome shotgun (WGS) entry which is preliminary data.</text>
</comment>
<evidence type="ECO:0000256" key="1">
    <source>
        <dbReference type="ARBA" id="ARBA00006484"/>
    </source>
</evidence>
<accession>A0A370K2F6</accession>
<organism evidence="3 4">
    <name type="scientific">Dyella solisilvae</name>
    <dbReference type="NCBI Taxonomy" id="1920168"/>
    <lineage>
        <taxon>Bacteria</taxon>
        <taxon>Pseudomonadati</taxon>
        <taxon>Pseudomonadota</taxon>
        <taxon>Gammaproteobacteria</taxon>
        <taxon>Lysobacterales</taxon>
        <taxon>Rhodanobacteraceae</taxon>
        <taxon>Dyella</taxon>
    </lineage>
</organism>
<dbReference type="EMBL" id="QQSY01000011">
    <property type="protein sequence ID" value="RDI96834.1"/>
    <property type="molecule type" value="Genomic_DNA"/>
</dbReference>
<dbReference type="AlphaFoldDB" id="A0A370K2F6"/>
<dbReference type="FunFam" id="3.40.50.720:FF:000084">
    <property type="entry name" value="Short-chain dehydrogenase reductase"/>
    <property type="match status" value="1"/>
</dbReference>
<name>A0A370K2F6_9GAMM</name>
<dbReference type="InterPro" id="IPR002347">
    <property type="entry name" value="SDR_fam"/>
</dbReference>
<gene>
    <name evidence="3" type="ORF">DVT68_19985</name>
</gene>
<dbReference type="InterPro" id="IPR036291">
    <property type="entry name" value="NAD(P)-bd_dom_sf"/>
</dbReference>
<dbReference type="Gene3D" id="3.40.50.720">
    <property type="entry name" value="NAD(P)-binding Rossmann-like Domain"/>
    <property type="match status" value="1"/>
</dbReference>
<keyword evidence="2" id="KW-0560">Oxidoreductase</keyword>
<dbReference type="PRINTS" id="PR00080">
    <property type="entry name" value="SDRFAMILY"/>
</dbReference>
<keyword evidence="4" id="KW-1185">Reference proteome</keyword>
<proteinExistence type="inferred from homology"/>
<dbReference type="PRINTS" id="PR00081">
    <property type="entry name" value="GDHRDH"/>
</dbReference>
<evidence type="ECO:0000313" key="3">
    <source>
        <dbReference type="EMBL" id="RDI96834.1"/>
    </source>
</evidence>
<protein>
    <submittedName>
        <fullName evidence="3">SDR family NAD(P)-dependent oxidoreductase</fullName>
    </submittedName>
</protein>
<dbReference type="SUPFAM" id="SSF51735">
    <property type="entry name" value="NAD(P)-binding Rossmann-fold domains"/>
    <property type="match status" value="1"/>
</dbReference>
<dbReference type="PANTHER" id="PTHR43639">
    <property type="entry name" value="OXIDOREDUCTASE, SHORT-CHAIN DEHYDROGENASE/REDUCTASE FAMILY (AFU_ORTHOLOGUE AFUA_5G02870)"/>
    <property type="match status" value="1"/>
</dbReference>
<reference evidence="3 4" key="1">
    <citation type="submission" date="2018-07" db="EMBL/GenBank/DDBJ databases">
        <title>Dyella solisilvae sp. nov., isolated from the pine and broad-leaved mixed forest soil.</title>
        <authorList>
            <person name="Gao Z."/>
            <person name="Qiu L."/>
        </authorList>
    </citation>
    <scope>NUCLEOTIDE SEQUENCE [LARGE SCALE GENOMIC DNA]</scope>
    <source>
        <strain evidence="3 4">DHG54</strain>
    </source>
</reference>
<evidence type="ECO:0000313" key="4">
    <source>
        <dbReference type="Proteomes" id="UP000254711"/>
    </source>
</evidence>
<dbReference type="Proteomes" id="UP000254711">
    <property type="component" value="Unassembled WGS sequence"/>
</dbReference>
<dbReference type="PANTHER" id="PTHR43639:SF1">
    <property type="entry name" value="SHORT-CHAIN DEHYDROGENASE_REDUCTASE FAMILY PROTEIN"/>
    <property type="match status" value="1"/>
</dbReference>
<evidence type="ECO:0000256" key="2">
    <source>
        <dbReference type="ARBA" id="ARBA00023002"/>
    </source>
</evidence>
<dbReference type="OrthoDB" id="9803333at2"/>
<dbReference type="RefSeq" id="WP_114826980.1">
    <property type="nucleotide sequence ID" value="NZ_QQSY01000011.1"/>
</dbReference>
<comment type="similarity">
    <text evidence="1">Belongs to the short-chain dehydrogenases/reductases (SDR) family.</text>
</comment>
<dbReference type="Pfam" id="PF13561">
    <property type="entry name" value="adh_short_C2"/>
    <property type="match status" value="1"/>
</dbReference>
<sequence length="257" mass="26562">MSGKLANKTALITGSSRGIGRAIALAFAKEGAALIGVHYGANADAAHATVREIEALGSKAVAINGDLSRGKVATDSIWEQFKAAAIAATGEPRLDILVNNAGVAPAMSLSQTSESLFDKVMTINFKAPFFLIQAVADHIRENGRIINVSTGFTRVAAPTHPAYAASKGALETLTLALAPEFGSRGITINTVMPGVTDTDMNAAWLTVPEARAGAEAMSVFSRLGQPADVADVIAFLASNEARWTTGQVIDATGGARL</sequence>